<proteinExistence type="inferred from homology"/>
<dbReference type="FunFam" id="3.30.1010.10:FF:000006">
    <property type="entry name" value="Serine/threonine-protein kinase TOR"/>
    <property type="match status" value="1"/>
</dbReference>
<dbReference type="Pfam" id="PF11865">
    <property type="entry name" value="mTOR_dom"/>
    <property type="match status" value="1"/>
</dbReference>
<evidence type="ECO:0000256" key="1">
    <source>
        <dbReference type="ARBA" id="ARBA00011031"/>
    </source>
</evidence>
<feature type="domain" description="FATC" evidence="13">
    <location>
        <begin position="2995"/>
        <end position="3027"/>
    </location>
</feature>
<organism evidence="14">
    <name type="scientific">Pelagomonas calceolata</name>
    <dbReference type="NCBI Taxonomy" id="35677"/>
    <lineage>
        <taxon>Eukaryota</taxon>
        <taxon>Sar</taxon>
        <taxon>Stramenopiles</taxon>
        <taxon>Ochrophyta</taxon>
        <taxon>Pelagophyceae</taxon>
        <taxon>Pelagomonadales</taxon>
        <taxon>Pelagomonadaceae</taxon>
        <taxon>Pelagomonas</taxon>
    </lineage>
</organism>
<dbReference type="SMART" id="SM00146">
    <property type="entry name" value="PI3Kc"/>
    <property type="match status" value="1"/>
</dbReference>
<dbReference type="PROSITE" id="PS51189">
    <property type="entry name" value="FAT"/>
    <property type="match status" value="1"/>
</dbReference>
<comment type="catalytic activity">
    <reaction evidence="9">
        <text>L-seryl-[protein] + ATP = O-phospho-L-seryl-[protein] + ADP + H(+)</text>
        <dbReference type="Rhea" id="RHEA:17989"/>
        <dbReference type="Rhea" id="RHEA-COMP:9863"/>
        <dbReference type="Rhea" id="RHEA-COMP:11604"/>
        <dbReference type="ChEBI" id="CHEBI:15378"/>
        <dbReference type="ChEBI" id="CHEBI:29999"/>
        <dbReference type="ChEBI" id="CHEBI:30616"/>
        <dbReference type="ChEBI" id="CHEBI:83421"/>
        <dbReference type="ChEBI" id="CHEBI:456216"/>
        <dbReference type="EC" id="2.7.11.1"/>
    </reaction>
</comment>
<feature type="region of interest" description="Disordered" evidence="10">
    <location>
        <begin position="2824"/>
        <end position="2947"/>
    </location>
</feature>
<accession>A0A7S3ZRC1</accession>
<feature type="region of interest" description="Disordered" evidence="10">
    <location>
        <begin position="2452"/>
        <end position="2478"/>
    </location>
</feature>
<dbReference type="GO" id="GO:0031932">
    <property type="term" value="C:TORC2 complex"/>
    <property type="evidence" value="ECO:0007669"/>
    <property type="project" value="TreeGrafter"/>
</dbReference>
<dbReference type="SUPFAM" id="SSF48371">
    <property type="entry name" value="ARM repeat"/>
    <property type="match status" value="1"/>
</dbReference>
<dbReference type="SUPFAM" id="SSF47212">
    <property type="entry name" value="FKBP12-rapamycin-binding domain of FKBP-rapamycin-associated protein (FRAP)"/>
    <property type="match status" value="1"/>
</dbReference>
<dbReference type="GO" id="GO:0031931">
    <property type="term" value="C:TORC1 complex"/>
    <property type="evidence" value="ECO:0007669"/>
    <property type="project" value="TreeGrafter"/>
</dbReference>
<feature type="compositionally biased region" description="Basic and acidic residues" evidence="10">
    <location>
        <begin position="1157"/>
        <end position="1168"/>
    </location>
</feature>
<name>A0A7S3ZRC1_9STRA</name>
<feature type="region of interest" description="Disordered" evidence="10">
    <location>
        <begin position="1840"/>
        <end position="1860"/>
    </location>
</feature>
<dbReference type="InterPro" id="IPR011009">
    <property type="entry name" value="Kinase-like_dom_sf"/>
</dbReference>
<dbReference type="InterPro" id="IPR003152">
    <property type="entry name" value="FATC_dom"/>
</dbReference>
<dbReference type="InterPro" id="IPR026683">
    <property type="entry name" value="TOR_cat"/>
</dbReference>
<dbReference type="CDD" id="cd05169">
    <property type="entry name" value="PIKKc_TOR"/>
    <property type="match status" value="1"/>
</dbReference>
<feature type="compositionally biased region" description="Polar residues" evidence="10">
    <location>
        <begin position="2919"/>
        <end position="2928"/>
    </location>
</feature>
<dbReference type="PROSITE" id="PS00915">
    <property type="entry name" value="PI3_4_KINASE_1"/>
    <property type="match status" value="1"/>
</dbReference>
<feature type="domain" description="PI3K/PI4K catalytic" evidence="11">
    <location>
        <begin position="2543"/>
        <end position="2873"/>
    </location>
</feature>
<evidence type="ECO:0000256" key="6">
    <source>
        <dbReference type="ARBA" id="ARBA00022777"/>
    </source>
</evidence>
<feature type="domain" description="FAT" evidence="12">
    <location>
        <begin position="1659"/>
        <end position="2310"/>
    </location>
</feature>
<dbReference type="EMBL" id="HBIW01008024">
    <property type="protein sequence ID" value="CAE0691344.1"/>
    <property type="molecule type" value="Transcribed_RNA"/>
</dbReference>
<dbReference type="EC" id="2.7.11.1" evidence="2"/>
<sequence>MLTTKEAPPPLDVLEPHERESLRALLEARSEPDRLQAAYQLRRVVARAARETSGETFGRFEDELYGALFRAVHHGRTLENRLGGVAALEALIGAPSAEPEGKGSKFADVLSSALRRCCEGDRPSGALKENDARREFVTRCAAALGRLARRGPASSSAHVEVEVSRALAWLDEPLEKRSRYSRKRLAACLVLRELARHAPTLFYARVRDFFEKIWPAVVDVSHPDVRDAAASALAAALELVAARPAFNSGYYCAIYQKAHRALEKYVEAGRKARRRSLPTPTLADLVSEDETKAFFATPTPAPVEEETPWSSIKRLFTPTKDDDEPSLQRRHSMTPTSTPPAKYLTSAQREAAAHGALLSIGALLDHAGEFMTPRFREACDAALALRDHSSVRVRRAVTDLLPRLAQYQPEAFSRIYLGGATQHLLETAKKPGKSRDDDALRDAAYVSIGRLALAVQHRLRPALPELVAVVRDHCLDAPLTREERPLHGVHAAWPFYRRQASSPPKTPKVQSVDNALAPELRSIALGVSNGHSTNGVVVARTMDKRRAVVVACVADVFEALGEDVPASEADQLLDALFRSGLSEPLINALDVIARAVPSRRSAVRARLLETLVAGLEPSKRFAPPGWRRPSTSEKEGSAFERALSGVDETVVLLSLKTLASFELDTRACLLPLARDTVAPYLQAPSPLVRAAAARACARLLLPRGSDATKDVESSSSDEDEVIVGSPVRKGSRTPPRTPQSRPKFSPRRQATEVDEEEEEDALLQPHYYCGPSAVVVDDVLSKLLAVALADDDLAPRRSVVKALRSDPRFDGHLARAKHVDSLALLLHDEDCALQLDALALLGRLAARNPGAALAVVRNALARALDALRCSGSDPVSRERAARLAAGALRAESPRARKAVWPLAAAVVAALPLGYRPLDAPIVESEARVPTRLACAALDALGECVLVLGPRARDVVYAPKVLAPLFDALLDRSSTRKRELALRVLGRLAAHAGCVVAPYLEHAPLLPRVLAVVCENSAARATREDDKPLATQHATWSLCREALRTLGLLGALDPYAFDVVQRSGRDARTRARKRALTNDLLAPHLAALLDEDPSEPAAAAMYAQSCAVALPAVRDTPEVKQRTDEDAYYSTTTLTKSTINNDEEFGPSLKHTRRRRRDGSSRKLKDAEKPTPQQGQEYYARCAVDALVRVLRDPSLASHHATTTQALTQVVKALGHRCVPFLGALVPHLLDVARDGEPGLRESVLQQLASLASTARYHLRDYVPRILDLVVEYWAQHLEQVVPLLEQVASANAQEPMRPFATRALPLLLASLAPPSSDVSEDDVPPAARDEARLALVLRATMLLRESLADALFLVAPALLKLADALGGQGYTPCDEEQPAKGAAWQARVVRCLRVSCAGSALSRRKDVGARITRDICRLLERSGCADTSLRLQSERAQDAEHLRDACYSTLRSCRAQLGASAFKPFAPVADKALSVGPEGPSSRSYKRWSRRIVDGDWSNGSDSDDDTASHDIHFISGRRSRAPSLENPASPPQSVFRSNPANLQRAWDVSQRVTADDWNDWLRRLSLELLRESPSPALRACAAVAHAYPRLAHHLFQPAFVSCWGELDDQYRDSLVRTLETAFRSDALQAAAPDALQALLELAEFMERDVDALPIDIRQLADLATRCRAYAKALHYKELEFATPELARDRHAAAEQLIAINRKLAQPEAALGVLHATRRRTARRRRTRHVNPNSDQVEDDDEALDQTPPSSSVVNESWLGKLGSYDEALQRYRRRLDTDPADGEAVLGAVKCLDALGAWREACDLLVAHWQPLKQAAKENINRTRSSTAALDTLAAEAGMRGEGQARRPSYPTPPPTPLINSIKTPVPRLLMKAANVGARAAWALGRWSEMGDFVRAMEDQDAGKPFYRAVLALRPSGVDGCDVRRSPVDALRLVDEARKLLHPAFAALVGESYKRAYGTTVTVQQLAELEEIAEVRKLEREVRAEVRRGGDAVRAQSSMRTKRRDLASTWRRRLAGCADDVATWQRVLNVRALVFDYRDDPDGWLRYASLCRNAGNAALTESVLTRQLGFDPHSECSDETYDQRRLRYAYAKHCWRAGRESDALLRAEGLAEALAKEDDDDSRKLRARCLLRVGDWKLAQQDATPRQQKDAADAFRAAASLDGSSYKAWHAWALANYRAVQRATRRRTDAAALSRPEVRAQLVAAARGFVRALALGTRRRAASAQQDLLNLLNLWFRFGRQPDVEAQLVPRDEEGGAPLDAWLGVLPQLIARVGAGDSSPRSALYQVLARLGARHPQALVYPLALQLKSPRADRAAAARAIIDAGPRRVAARLVEQALLVSEELVRVAILWHEKWHEGLEEASRLYFGDGDVEAMLAILKPLHAELDAGPTTLREASFKQAFGRDLREAARCLGEYENCVSKEQALGLDDTPRRKASDVAEDAAAAAVAADAKAAAKERGDDDEPQSPQSQRAKLRDDADAALNQAWDLYYTVFRRVNKQLPQLTTLELRYVSPALLNARSLELAVPGTYRVDGSAARIARFSPSVHVITSKQRPRRLAMRGEDGREYGFLLKGHEDLRQDERAMQLFGLANALLAKDRRTSEHGHLLIQRYAITPLSQNCGIIGWVPACDTLHALVRDFRDARKVVLNVEHRVMLQLAPDYDALTLPQKVEVFHAALANTAGHDLSKVLWLKSSHSEQWLERRTHYARSLAVMSMVGHILGLGDRHPSNLMLDRRTGKVLHIDFGDCFEVAMHRDKFPERVPFRLTRMLVHAMEVSGVEGTYRLTCERVMRVLRDNRDSLLSMLEAFIHDPLISWRLLGAQEPGDERPSRRVGSQPSSRPVLDESDHEESDEEDYDSYDSDQTDDDDDDEEGDDTPDSSRPSSRHSLARSRRSADSRRSRRSSQRSREAMHHRMTRMANSLTSTRYSGAAGRASRPDSVAASRLDHRSARESLRVRALGAADGADLPNGALNERALAVMARVQAKLNGEDFGPRLPVAEQVDRLILQATDVQNLCQSFVGWCPFW</sequence>
<dbReference type="InterPro" id="IPR009076">
    <property type="entry name" value="FRB_dom"/>
</dbReference>
<dbReference type="PROSITE" id="PS51190">
    <property type="entry name" value="FATC"/>
    <property type="match status" value="1"/>
</dbReference>
<reference evidence="14" key="1">
    <citation type="submission" date="2021-01" db="EMBL/GenBank/DDBJ databases">
        <authorList>
            <person name="Corre E."/>
            <person name="Pelletier E."/>
            <person name="Niang G."/>
            <person name="Scheremetjew M."/>
            <person name="Finn R."/>
            <person name="Kale V."/>
            <person name="Holt S."/>
            <person name="Cochrane G."/>
            <person name="Meng A."/>
            <person name="Brown T."/>
            <person name="Cohen L."/>
        </authorList>
    </citation>
    <scope>NUCLEOTIDE SEQUENCE</scope>
    <source>
        <strain evidence="14">CCMP1756</strain>
    </source>
</reference>
<dbReference type="SMART" id="SM01345">
    <property type="entry name" value="Rapamycin_bind"/>
    <property type="match status" value="1"/>
</dbReference>
<keyword evidence="3" id="KW-0808">Transferase</keyword>
<dbReference type="InterPro" id="IPR024585">
    <property type="entry name" value="mTOR_dom"/>
</dbReference>
<dbReference type="Pfam" id="PF02259">
    <property type="entry name" value="FAT"/>
    <property type="match status" value="1"/>
</dbReference>
<dbReference type="InterPro" id="IPR036738">
    <property type="entry name" value="FRB_sf"/>
</dbReference>
<feature type="compositionally biased region" description="Basic residues" evidence="10">
    <location>
        <begin position="2884"/>
        <end position="2893"/>
    </location>
</feature>
<evidence type="ECO:0000256" key="3">
    <source>
        <dbReference type="ARBA" id="ARBA00022679"/>
    </source>
</evidence>
<dbReference type="SMART" id="SM01346">
    <property type="entry name" value="DUF3385"/>
    <property type="match status" value="1"/>
</dbReference>
<feature type="compositionally biased region" description="Acidic residues" evidence="10">
    <location>
        <begin position="2845"/>
        <end position="2878"/>
    </location>
</feature>
<evidence type="ECO:0000256" key="10">
    <source>
        <dbReference type="SAM" id="MobiDB-lite"/>
    </source>
</evidence>
<dbReference type="InterPro" id="IPR011989">
    <property type="entry name" value="ARM-like"/>
</dbReference>
<dbReference type="InterPro" id="IPR003151">
    <property type="entry name" value="PIK-rel_kinase_FAT"/>
</dbReference>
<dbReference type="GO" id="GO:0031929">
    <property type="term" value="P:TOR signaling"/>
    <property type="evidence" value="ECO:0007669"/>
    <property type="project" value="TreeGrafter"/>
</dbReference>
<dbReference type="Gene3D" id="1.25.10.10">
    <property type="entry name" value="Leucine-rich Repeat Variant"/>
    <property type="match status" value="4"/>
</dbReference>
<dbReference type="PROSITE" id="PS50290">
    <property type="entry name" value="PI3_4_KINASE_3"/>
    <property type="match status" value="1"/>
</dbReference>
<dbReference type="GO" id="GO:0005524">
    <property type="term" value="F:ATP binding"/>
    <property type="evidence" value="ECO:0007669"/>
    <property type="project" value="UniProtKB-KW"/>
</dbReference>
<keyword evidence="5" id="KW-0547">Nucleotide-binding</keyword>
<evidence type="ECO:0000313" key="14">
    <source>
        <dbReference type="EMBL" id="CAE0691344.1"/>
    </source>
</evidence>
<feature type="compositionally biased region" description="Low complexity" evidence="10">
    <location>
        <begin position="732"/>
        <end position="742"/>
    </location>
</feature>
<keyword evidence="4" id="KW-0677">Repeat</keyword>
<dbReference type="InterPro" id="IPR036940">
    <property type="entry name" value="PI3/4_kinase_cat_sf"/>
</dbReference>
<evidence type="ECO:0000256" key="2">
    <source>
        <dbReference type="ARBA" id="ARBA00012513"/>
    </source>
</evidence>
<dbReference type="InterPro" id="IPR014009">
    <property type="entry name" value="PIK_FAT"/>
</dbReference>
<feature type="region of interest" description="Disordered" evidence="10">
    <location>
        <begin position="315"/>
        <end position="341"/>
    </location>
</feature>
<dbReference type="SMART" id="SM01343">
    <property type="entry name" value="FATC"/>
    <property type="match status" value="1"/>
</dbReference>
<dbReference type="Pfam" id="PF02260">
    <property type="entry name" value="FATC"/>
    <property type="match status" value="1"/>
</dbReference>
<dbReference type="Gene3D" id="1.10.1070.11">
    <property type="entry name" value="Phosphatidylinositol 3-/4-kinase, catalytic domain"/>
    <property type="match status" value="1"/>
</dbReference>
<dbReference type="GO" id="GO:0005737">
    <property type="term" value="C:cytoplasm"/>
    <property type="evidence" value="ECO:0007669"/>
    <property type="project" value="TreeGrafter"/>
</dbReference>
<dbReference type="SUPFAM" id="SSF56112">
    <property type="entry name" value="Protein kinase-like (PK-like)"/>
    <property type="match status" value="1"/>
</dbReference>
<evidence type="ECO:0000256" key="7">
    <source>
        <dbReference type="ARBA" id="ARBA00022840"/>
    </source>
</evidence>
<comment type="similarity">
    <text evidence="1">Belongs to the PI3/PI4-kinase family.</text>
</comment>
<keyword evidence="7" id="KW-0067">ATP-binding</keyword>
<dbReference type="GO" id="GO:0004674">
    <property type="term" value="F:protein serine/threonine kinase activity"/>
    <property type="evidence" value="ECO:0007669"/>
    <property type="project" value="UniProtKB-EC"/>
</dbReference>
<dbReference type="InterPro" id="IPR000403">
    <property type="entry name" value="PI3/4_kinase_cat_dom"/>
</dbReference>
<dbReference type="PANTHER" id="PTHR11139:SF9">
    <property type="entry name" value="SERINE_THREONINE-PROTEIN KINASE MTOR"/>
    <property type="match status" value="1"/>
</dbReference>
<evidence type="ECO:0000256" key="4">
    <source>
        <dbReference type="ARBA" id="ARBA00022737"/>
    </source>
</evidence>
<dbReference type="FunFam" id="1.10.1070.11:FF:000029">
    <property type="entry name" value="Serine/threonine-protein kinase TOR"/>
    <property type="match status" value="1"/>
</dbReference>
<dbReference type="Gene3D" id="3.30.1010.10">
    <property type="entry name" value="Phosphatidylinositol 3-kinase Catalytic Subunit, Chain A, domain 4"/>
    <property type="match status" value="1"/>
</dbReference>
<dbReference type="InterPro" id="IPR018936">
    <property type="entry name" value="PI3/4_kinase_CS"/>
</dbReference>
<comment type="catalytic activity">
    <reaction evidence="8">
        <text>L-threonyl-[protein] + ATP = O-phospho-L-threonyl-[protein] + ADP + H(+)</text>
        <dbReference type="Rhea" id="RHEA:46608"/>
        <dbReference type="Rhea" id="RHEA-COMP:11060"/>
        <dbReference type="Rhea" id="RHEA-COMP:11605"/>
        <dbReference type="ChEBI" id="CHEBI:15378"/>
        <dbReference type="ChEBI" id="CHEBI:30013"/>
        <dbReference type="ChEBI" id="CHEBI:30616"/>
        <dbReference type="ChEBI" id="CHEBI:61977"/>
        <dbReference type="ChEBI" id="CHEBI:456216"/>
        <dbReference type="EC" id="2.7.11.1"/>
    </reaction>
</comment>
<keyword evidence="6" id="KW-0418">Kinase</keyword>
<feature type="region of interest" description="Disordered" evidence="10">
    <location>
        <begin position="1716"/>
        <end position="1756"/>
    </location>
</feature>
<evidence type="ECO:0000256" key="5">
    <source>
        <dbReference type="ARBA" id="ARBA00022741"/>
    </source>
</evidence>
<dbReference type="GO" id="GO:0016242">
    <property type="term" value="P:negative regulation of macroautophagy"/>
    <property type="evidence" value="ECO:0007669"/>
    <property type="project" value="TreeGrafter"/>
</dbReference>
<protein>
    <recommendedName>
        <fullName evidence="2">non-specific serine/threonine protein kinase</fullName>
        <ecNumber evidence="2">2.7.11.1</ecNumber>
    </recommendedName>
</protein>
<dbReference type="PANTHER" id="PTHR11139">
    <property type="entry name" value="ATAXIA TELANGIECTASIA MUTATED ATM -RELATED"/>
    <property type="match status" value="1"/>
</dbReference>
<feature type="region of interest" description="Disordered" evidence="10">
    <location>
        <begin position="706"/>
        <end position="757"/>
    </location>
</feature>
<dbReference type="GO" id="GO:0005634">
    <property type="term" value="C:nucleus"/>
    <property type="evidence" value="ECO:0007669"/>
    <property type="project" value="TreeGrafter"/>
</dbReference>
<dbReference type="PROSITE" id="PS00916">
    <property type="entry name" value="PI3_4_KINASE_2"/>
    <property type="match status" value="1"/>
</dbReference>
<dbReference type="InterPro" id="IPR016024">
    <property type="entry name" value="ARM-type_fold"/>
</dbReference>
<dbReference type="InterPro" id="IPR050517">
    <property type="entry name" value="DDR_Repair_Kinase"/>
</dbReference>
<feature type="compositionally biased region" description="Basic residues" evidence="10">
    <location>
        <begin position="1716"/>
        <end position="1729"/>
    </location>
</feature>
<gene>
    <name evidence="14" type="ORF">PCAL00307_LOCUS6780</name>
</gene>
<evidence type="ECO:0000259" key="13">
    <source>
        <dbReference type="PROSITE" id="PS51190"/>
    </source>
</evidence>
<dbReference type="Gene3D" id="1.20.120.150">
    <property type="entry name" value="FKBP12-rapamycin binding domain"/>
    <property type="match status" value="1"/>
</dbReference>
<feature type="region of interest" description="Disordered" evidence="10">
    <location>
        <begin position="1138"/>
        <end position="1174"/>
    </location>
</feature>
<dbReference type="GO" id="GO:0044877">
    <property type="term" value="F:protein-containing complex binding"/>
    <property type="evidence" value="ECO:0007669"/>
    <property type="project" value="InterPro"/>
</dbReference>
<evidence type="ECO:0000259" key="12">
    <source>
        <dbReference type="PROSITE" id="PS51189"/>
    </source>
</evidence>
<evidence type="ECO:0000259" key="11">
    <source>
        <dbReference type="PROSITE" id="PS50290"/>
    </source>
</evidence>
<dbReference type="Pfam" id="PF00454">
    <property type="entry name" value="PI3_PI4_kinase"/>
    <property type="match status" value="1"/>
</dbReference>
<evidence type="ECO:0000256" key="8">
    <source>
        <dbReference type="ARBA" id="ARBA00047899"/>
    </source>
</evidence>
<evidence type="ECO:0000256" key="9">
    <source>
        <dbReference type="ARBA" id="ARBA00048679"/>
    </source>
</evidence>
<dbReference type="Pfam" id="PF08771">
    <property type="entry name" value="FRB_dom"/>
    <property type="match status" value="1"/>
</dbReference>